<sequence>MAVILTLLVFLCIVCLGQSRLIRNSLDVQRLARQSSDVNATIASTSGPVVAYTAGSPGGNRSSSVISSASGTQSANSSSSATASQKQPDSFVKPDSFIDPSFGRAQSGTSGSSAPAGSGGIAIGSSNSSSDGSHSSPFRLPAGDGSQPFMPSFLDPSKFMLGQQQLGQQGGGGIGIGGAASGTTLTGSGSTSGLSGNFFHPPSFFVNPSNEGQTGFNFFNPSAFTGK</sequence>
<feature type="chain" id="PRO_5044821468" evidence="2">
    <location>
        <begin position="20"/>
        <end position="227"/>
    </location>
</feature>
<dbReference type="EMBL" id="JBJQND010000006">
    <property type="protein sequence ID" value="KAL3874156.1"/>
    <property type="molecule type" value="Genomic_DNA"/>
</dbReference>
<keyword evidence="4" id="KW-1185">Reference proteome</keyword>
<gene>
    <name evidence="3" type="ORF">ACJMK2_037207</name>
</gene>
<evidence type="ECO:0000256" key="2">
    <source>
        <dbReference type="SAM" id="SignalP"/>
    </source>
</evidence>
<evidence type="ECO:0000313" key="3">
    <source>
        <dbReference type="EMBL" id="KAL3874156.1"/>
    </source>
</evidence>
<name>A0ABD3WKW9_SINWO</name>
<keyword evidence="2" id="KW-0732">Signal</keyword>
<feature type="signal peptide" evidence="2">
    <location>
        <begin position="1"/>
        <end position="19"/>
    </location>
</feature>
<feature type="compositionally biased region" description="Low complexity" evidence="1">
    <location>
        <begin position="67"/>
        <end position="85"/>
    </location>
</feature>
<comment type="caution">
    <text evidence="3">The sequence shown here is derived from an EMBL/GenBank/DDBJ whole genome shotgun (WGS) entry which is preliminary data.</text>
</comment>
<dbReference type="Proteomes" id="UP001634394">
    <property type="component" value="Unassembled WGS sequence"/>
</dbReference>
<dbReference type="AlphaFoldDB" id="A0ABD3WKW9"/>
<feature type="compositionally biased region" description="Low complexity" evidence="1">
    <location>
        <begin position="123"/>
        <end position="136"/>
    </location>
</feature>
<organism evidence="3 4">
    <name type="scientific">Sinanodonta woodiana</name>
    <name type="common">Chinese pond mussel</name>
    <name type="synonym">Anodonta woodiana</name>
    <dbReference type="NCBI Taxonomy" id="1069815"/>
    <lineage>
        <taxon>Eukaryota</taxon>
        <taxon>Metazoa</taxon>
        <taxon>Spiralia</taxon>
        <taxon>Lophotrochozoa</taxon>
        <taxon>Mollusca</taxon>
        <taxon>Bivalvia</taxon>
        <taxon>Autobranchia</taxon>
        <taxon>Heteroconchia</taxon>
        <taxon>Palaeoheterodonta</taxon>
        <taxon>Unionida</taxon>
        <taxon>Unionoidea</taxon>
        <taxon>Unionidae</taxon>
        <taxon>Unioninae</taxon>
        <taxon>Sinanodonta</taxon>
    </lineage>
</organism>
<accession>A0ABD3WKW9</accession>
<evidence type="ECO:0000256" key="1">
    <source>
        <dbReference type="SAM" id="MobiDB-lite"/>
    </source>
</evidence>
<reference evidence="3 4" key="1">
    <citation type="submission" date="2024-11" db="EMBL/GenBank/DDBJ databases">
        <title>Chromosome-level genome assembly of the freshwater bivalve Anodonta woodiana.</title>
        <authorList>
            <person name="Chen X."/>
        </authorList>
    </citation>
    <scope>NUCLEOTIDE SEQUENCE [LARGE SCALE GENOMIC DNA]</scope>
    <source>
        <strain evidence="3">MN2024</strain>
        <tissue evidence="3">Gills</tissue>
    </source>
</reference>
<feature type="region of interest" description="Disordered" evidence="1">
    <location>
        <begin position="61"/>
        <end position="156"/>
    </location>
</feature>
<evidence type="ECO:0000313" key="4">
    <source>
        <dbReference type="Proteomes" id="UP001634394"/>
    </source>
</evidence>
<proteinExistence type="predicted"/>
<protein>
    <submittedName>
        <fullName evidence="3">Uncharacterized protein</fullName>
    </submittedName>
</protein>
<feature type="compositionally biased region" description="Low complexity" evidence="1">
    <location>
        <begin position="107"/>
        <end position="116"/>
    </location>
</feature>